<dbReference type="SUPFAM" id="SSF51197">
    <property type="entry name" value="Clavaminate synthase-like"/>
    <property type="match status" value="1"/>
</dbReference>
<dbReference type="InterPro" id="IPR052567">
    <property type="entry name" value="OP_Dioxygenase"/>
</dbReference>
<organism evidence="2 3">
    <name type="scientific">Ilumatobacter coccineus (strain NBRC 103263 / KCTC 29153 / YM16-304)</name>
    <dbReference type="NCBI Taxonomy" id="1313172"/>
    <lineage>
        <taxon>Bacteria</taxon>
        <taxon>Bacillati</taxon>
        <taxon>Actinomycetota</taxon>
        <taxon>Acidimicrobiia</taxon>
        <taxon>Acidimicrobiales</taxon>
        <taxon>Ilumatobacteraceae</taxon>
        <taxon>Ilumatobacter</taxon>
    </lineage>
</organism>
<dbReference type="EMBL" id="AP012057">
    <property type="protein sequence ID" value="BAN04362.1"/>
    <property type="molecule type" value="Genomic_DNA"/>
</dbReference>
<gene>
    <name evidence="2" type="ORF">YM304_40480</name>
</gene>
<dbReference type="Gene3D" id="1.10.3210.10">
    <property type="entry name" value="Hypothetical protein af1432"/>
    <property type="match status" value="1"/>
</dbReference>
<dbReference type="Proteomes" id="UP000011863">
    <property type="component" value="Chromosome"/>
</dbReference>
<dbReference type="GO" id="GO:0016706">
    <property type="term" value="F:2-oxoglutarate-dependent dioxygenase activity"/>
    <property type="evidence" value="ECO:0007669"/>
    <property type="project" value="UniProtKB-ARBA"/>
</dbReference>
<keyword evidence="3" id="KW-1185">Reference proteome</keyword>
<dbReference type="Gene3D" id="2.60.120.620">
    <property type="entry name" value="q2cbj1_9rhob like domain"/>
    <property type="match status" value="1"/>
</dbReference>
<dbReference type="AlphaFoldDB" id="A0A6C7EEJ8"/>
<feature type="compositionally biased region" description="Basic and acidic residues" evidence="1">
    <location>
        <begin position="256"/>
        <end position="299"/>
    </location>
</feature>
<dbReference type="Pfam" id="PF05721">
    <property type="entry name" value="PhyH"/>
    <property type="match status" value="1"/>
</dbReference>
<dbReference type="KEGG" id="aym:YM304_40480"/>
<reference evidence="2 3" key="1">
    <citation type="journal article" date="2013" name="Int. J. Syst. Evol. Microbiol.">
        <title>Ilumatobacter nonamiense sp. nov. and Ilumatobacter coccineum sp. nov., isolated from seashore sand.</title>
        <authorList>
            <person name="Matsumoto A."/>
            <person name="Kasai H."/>
            <person name="Matsuo Y."/>
            <person name="Shizuri Y."/>
            <person name="Ichikawa N."/>
            <person name="Fujita N."/>
            <person name="Omura S."/>
            <person name="Takahashi Y."/>
        </authorList>
    </citation>
    <scope>NUCLEOTIDE SEQUENCE [LARGE SCALE GENOMIC DNA]</scope>
    <source>
        <strain evidence="3">NBRC 103263 / KCTC 29153 / YM16-304</strain>
    </source>
</reference>
<evidence type="ECO:0000256" key="1">
    <source>
        <dbReference type="SAM" id="MobiDB-lite"/>
    </source>
</evidence>
<accession>A0A6C7EEJ8</accession>
<evidence type="ECO:0000313" key="3">
    <source>
        <dbReference type="Proteomes" id="UP000011863"/>
    </source>
</evidence>
<sequence>MTSTVERVLDAATLERWRRHGYVHLPDLLTPEVRERLATWADDVAHSDDERLLQHHEMTDHGPALARTEHFATVHPELGALILDGPISRAGEQLLGEPVVLYKEKINHKLPGGAGFAPHQDAAAYRFVGTHLTCMVAIDDATIDNGCLDVVAGCHHELIVDDGDGCLPPSAERALTWQPVEMRAGDVLWFHSRTPHRSGPNTSTSSRRALFLTYNAAADGDLRSAYYADKIDRLRHHVGDDRARVSTIGHFLGRAVSDDQPRNDEHRNDEHRDDEHRNDEQPDRGHDAMTEQHDMDEQRTVNQERGAGGAPVPWMHLRTASDVAAAIVDLYERRGDSHYDEVVSQLAHALQSGGQAMDHRASADAIVAAFLHDIGHLLVDEHDGNGDFLARDLHHEDVGARFLANWFGPAVTEPIRLHVPAKRYLCAVDPTYRDGLSEASKRSLEVQGGPMTDDEVAEFEALDGFETAVDLRRWDDLAKVDNAPTVSLDTFRTLIECVVKPSAA</sequence>
<protein>
    <submittedName>
        <fullName evidence="2">Putative oxygenase</fullName>
    </submittedName>
</protein>
<proteinExistence type="predicted"/>
<feature type="region of interest" description="Disordered" evidence="1">
    <location>
        <begin position="251"/>
        <end position="313"/>
    </location>
</feature>
<dbReference type="SUPFAM" id="SSF109604">
    <property type="entry name" value="HD-domain/PDEase-like"/>
    <property type="match status" value="1"/>
</dbReference>
<name>A0A6C7EEJ8_ILUCY</name>
<dbReference type="PANTHER" id="PTHR40202">
    <property type="match status" value="1"/>
</dbReference>
<dbReference type="InterPro" id="IPR008775">
    <property type="entry name" value="Phytyl_CoA_dOase-like"/>
</dbReference>
<dbReference type="PANTHER" id="PTHR40202:SF1">
    <property type="entry name" value="HD DOMAIN-CONTAINING PROTEIN"/>
    <property type="match status" value="1"/>
</dbReference>
<evidence type="ECO:0000313" key="2">
    <source>
        <dbReference type="EMBL" id="BAN04362.1"/>
    </source>
</evidence>